<dbReference type="SMART" id="SM00343">
    <property type="entry name" value="ZnF_C2HC"/>
    <property type="match status" value="2"/>
</dbReference>
<dbReference type="Proteomes" id="UP001314205">
    <property type="component" value="Unassembled WGS sequence"/>
</dbReference>
<dbReference type="AlphaFoldDB" id="A0AAV1K9R0"/>
<dbReference type="InterPro" id="IPR001878">
    <property type="entry name" value="Znf_CCHC"/>
</dbReference>
<dbReference type="InterPro" id="IPR036875">
    <property type="entry name" value="Znf_CCHC_sf"/>
</dbReference>
<evidence type="ECO:0000313" key="4">
    <source>
        <dbReference type="Proteomes" id="UP001314205"/>
    </source>
</evidence>
<dbReference type="SUPFAM" id="SSF57756">
    <property type="entry name" value="Retrovirus zinc finger-like domains"/>
    <property type="match status" value="1"/>
</dbReference>
<dbReference type="GO" id="GO:0003676">
    <property type="term" value="F:nucleic acid binding"/>
    <property type="evidence" value="ECO:0007669"/>
    <property type="project" value="InterPro"/>
</dbReference>
<protein>
    <recommendedName>
        <fullName evidence="2">CCHC-type domain-containing protein</fullName>
    </recommendedName>
</protein>
<gene>
    <name evidence="3" type="ORF">PARMNEM_LOCUS1710</name>
</gene>
<comment type="caution">
    <text evidence="3">The sequence shown here is derived from an EMBL/GenBank/DDBJ whole genome shotgun (WGS) entry which is preliminary data.</text>
</comment>
<evidence type="ECO:0000256" key="1">
    <source>
        <dbReference type="PROSITE-ProRule" id="PRU00047"/>
    </source>
</evidence>
<organism evidence="3 4">
    <name type="scientific">Parnassius mnemosyne</name>
    <name type="common">clouded apollo</name>
    <dbReference type="NCBI Taxonomy" id="213953"/>
    <lineage>
        <taxon>Eukaryota</taxon>
        <taxon>Metazoa</taxon>
        <taxon>Ecdysozoa</taxon>
        <taxon>Arthropoda</taxon>
        <taxon>Hexapoda</taxon>
        <taxon>Insecta</taxon>
        <taxon>Pterygota</taxon>
        <taxon>Neoptera</taxon>
        <taxon>Endopterygota</taxon>
        <taxon>Lepidoptera</taxon>
        <taxon>Glossata</taxon>
        <taxon>Ditrysia</taxon>
        <taxon>Papilionoidea</taxon>
        <taxon>Papilionidae</taxon>
        <taxon>Parnassiinae</taxon>
        <taxon>Parnassini</taxon>
        <taxon>Parnassius</taxon>
        <taxon>Driopa</taxon>
    </lineage>
</organism>
<keyword evidence="1" id="KW-0479">Metal-binding</keyword>
<evidence type="ECO:0000259" key="2">
    <source>
        <dbReference type="PROSITE" id="PS50158"/>
    </source>
</evidence>
<keyword evidence="1" id="KW-0862">Zinc</keyword>
<keyword evidence="1" id="KW-0863">Zinc-finger</keyword>
<reference evidence="3 4" key="1">
    <citation type="submission" date="2023-11" db="EMBL/GenBank/DDBJ databases">
        <authorList>
            <person name="Hedman E."/>
            <person name="Englund M."/>
            <person name="Stromberg M."/>
            <person name="Nyberg Akerstrom W."/>
            <person name="Nylinder S."/>
            <person name="Jareborg N."/>
            <person name="Kallberg Y."/>
            <person name="Kronander E."/>
        </authorList>
    </citation>
    <scope>NUCLEOTIDE SEQUENCE [LARGE SCALE GENOMIC DNA]</scope>
</reference>
<dbReference type="PROSITE" id="PS50158">
    <property type="entry name" value="ZF_CCHC"/>
    <property type="match status" value="1"/>
</dbReference>
<evidence type="ECO:0000313" key="3">
    <source>
        <dbReference type="EMBL" id="CAK1579823.1"/>
    </source>
</evidence>
<proteinExistence type="predicted"/>
<dbReference type="EMBL" id="CAVLGL010000013">
    <property type="protein sequence ID" value="CAK1579823.1"/>
    <property type="molecule type" value="Genomic_DNA"/>
</dbReference>
<sequence>MSTLKNTCSEVDLSQESIKATNRAEDPIHITDDEYEEARSDHGLNLNEEYLAKILENINFIQQNLDGNRSVTRQNKENIKKSLDEINRSSQQLFDQVKTVLRHSISSAENKTVTIIRNTIKEELLKFTQKPQQLYTQPLQRPLLSPSTTTSPISYANAVKSSTPVNKSIPITKPAIIVSAKQPVSSPQDTISAWRKSVHFKHYTFSPADVKQVSNNKLRVEFDNEEQRDKVIDAANQPDSLVNADIAKKLRPMIILKGVYIDTPVAELKEIIINQNPRIKSEIKTPDDITFRFIKNNKNKKLYNPVFMVTPQIWRTVIELQKLNIDHQRVHTEDYPAYLHCYKCLKFGHTKKHCTENKTICSYCSSFDHSYKDCPVKKDETKVNCYNCSLHCKKYNLNLNTQHSATSLLCPRLQKQIESCKNRTDYGHQK</sequence>
<keyword evidence="4" id="KW-1185">Reference proteome</keyword>
<feature type="domain" description="CCHC-type" evidence="2">
    <location>
        <begin position="341"/>
        <end position="356"/>
    </location>
</feature>
<dbReference type="GO" id="GO:0008270">
    <property type="term" value="F:zinc ion binding"/>
    <property type="evidence" value="ECO:0007669"/>
    <property type="project" value="UniProtKB-KW"/>
</dbReference>
<name>A0AAV1K9R0_9NEOP</name>
<dbReference type="Gene3D" id="4.10.60.10">
    <property type="entry name" value="Zinc finger, CCHC-type"/>
    <property type="match status" value="1"/>
</dbReference>
<accession>A0AAV1K9R0</accession>